<evidence type="ECO:0000256" key="1">
    <source>
        <dbReference type="ARBA" id="ARBA00004141"/>
    </source>
</evidence>
<evidence type="ECO:0000256" key="5">
    <source>
        <dbReference type="ARBA" id="ARBA00023136"/>
    </source>
</evidence>
<keyword evidence="9" id="KW-1185">Reference proteome</keyword>
<dbReference type="PANTHER" id="PTHR23511">
    <property type="entry name" value="SYNAPTIC VESICLE GLYCOPROTEIN 2"/>
    <property type="match status" value="1"/>
</dbReference>
<dbReference type="Proteomes" id="UP000236664">
    <property type="component" value="Unassembled WGS sequence"/>
</dbReference>
<dbReference type="GO" id="GO:0022857">
    <property type="term" value="F:transmembrane transporter activity"/>
    <property type="evidence" value="ECO:0007669"/>
    <property type="project" value="InterPro"/>
</dbReference>
<evidence type="ECO:0000313" key="9">
    <source>
        <dbReference type="Proteomes" id="UP000236664"/>
    </source>
</evidence>
<feature type="transmembrane region" description="Helical" evidence="6">
    <location>
        <begin position="105"/>
        <end position="127"/>
    </location>
</feature>
<evidence type="ECO:0000256" key="2">
    <source>
        <dbReference type="ARBA" id="ARBA00022448"/>
    </source>
</evidence>
<feature type="domain" description="Major facilitator superfamily (MFS) profile" evidence="7">
    <location>
        <begin position="1"/>
        <end position="148"/>
    </location>
</feature>
<keyword evidence="5 6" id="KW-0472">Membrane</keyword>
<keyword evidence="3 6" id="KW-0812">Transmembrane</keyword>
<organism evidence="8 9">
    <name type="scientific">Gibberella nygamai</name>
    <name type="common">Bean root rot disease fungus</name>
    <name type="synonym">Fusarium nygamai</name>
    <dbReference type="NCBI Taxonomy" id="42673"/>
    <lineage>
        <taxon>Eukaryota</taxon>
        <taxon>Fungi</taxon>
        <taxon>Dikarya</taxon>
        <taxon>Ascomycota</taxon>
        <taxon>Pezizomycotina</taxon>
        <taxon>Sordariomycetes</taxon>
        <taxon>Hypocreomycetidae</taxon>
        <taxon>Hypocreales</taxon>
        <taxon>Nectriaceae</taxon>
        <taxon>Fusarium</taxon>
        <taxon>Fusarium fujikuroi species complex</taxon>
    </lineage>
</organism>
<sequence>MVMVLVSISMELGPRYATLLSAFLYARLLIGALSLGILADHFGRRLVWQASIFGCSIMTAIAASSPNWAALNDFIALIALFAGGNLAIDLTLLAEAIPHEWSFILTRLAGIWGLGNVVTGLIAWPILVNFGCPSGSTPENCSRGDNIG</sequence>
<evidence type="ECO:0000313" key="8">
    <source>
        <dbReference type="EMBL" id="PNP59966.1"/>
    </source>
</evidence>
<evidence type="ECO:0000259" key="7">
    <source>
        <dbReference type="PROSITE" id="PS50850"/>
    </source>
</evidence>
<feature type="transmembrane region" description="Helical" evidence="6">
    <location>
        <begin position="46"/>
        <end position="68"/>
    </location>
</feature>
<evidence type="ECO:0000256" key="3">
    <source>
        <dbReference type="ARBA" id="ARBA00022692"/>
    </source>
</evidence>
<comment type="subcellular location">
    <subcellularLocation>
        <location evidence="1">Membrane</location>
        <topology evidence="1">Multi-pass membrane protein</topology>
    </subcellularLocation>
</comment>
<dbReference type="GO" id="GO:0016020">
    <property type="term" value="C:membrane"/>
    <property type="evidence" value="ECO:0007669"/>
    <property type="project" value="UniProtKB-SubCell"/>
</dbReference>
<keyword evidence="4 6" id="KW-1133">Transmembrane helix</keyword>
<gene>
    <name evidence="8" type="ORF">FNYG_14703</name>
</gene>
<feature type="transmembrane region" description="Helical" evidence="6">
    <location>
        <begin position="20"/>
        <end position="39"/>
    </location>
</feature>
<dbReference type="Gene3D" id="1.20.1250.20">
    <property type="entry name" value="MFS general substrate transporter like domains"/>
    <property type="match status" value="1"/>
</dbReference>
<dbReference type="PROSITE" id="PS50850">
    <property type="entry name" value="MFS"/>
    <property type="match status" value="1"/>
</dbReference>
<comment type="caution">
    <text evidence="8">The sequence shown here is derived from an EMBL/GenBank/DDBJ whole genome shotgun (WGS) entry which is preliminary data.</text>
</comment>
<proteinExistence type="predicted"/>
<name>A0A2K0UQB6_GIBNY</name>
<dbReference type="EMBL" id="MTQA01000392">
    <property type="protein sequence ID" value="PNP59966.1"/>
    <property type="molecule type" value="Genomic_DNA"/>
</dbReference>
<dbReference type="OrthoDB" id="3936150at2759"/>
<protein>
    <recommendedName>
        <fullName evidence="7">Major facilitator superfamily (MFS) profile domain-containing protein</fullName>
    </recommendedName>
</protein>
<dbReference type="InterPro" id="IPR005829">
    <property type="entry name" value="Sugar_transporter_CS"/>
</dbReference>
<dbReference type="InterPro" id="IPR020846">
    <property type="entry name" value="MFS_dom"/>
</dbReference>
<dbReference type="SUPFAM" id="SSF103473">
    <property type="entry name" value="MFS general substrate transporter"/>
    <property type="match status" value="1"/>
</dbReference>
<keyword evidence="2" id="KW-0813">Transport</keyword>
<dbReference type="PROSITE" id="PS00216">
    <property type="entry name" value="SUGAR_TRANSPORT_1"/>
    <property type="match status" value="1"/>
</dbReference>
<dbReference type="InterPro" id="IPR036259">
    <property type="entry name" value="MFS_trans_sf"/>
</dbReference>
<reference evidence="8 9" key="1">
    <citation type="submission" date="2017-06" db="EMBL/GenBank/DDBJ databases">
        <title>Genome of Fusarium nygamai isolate CS10214.</title>
        <authorList>
            <person name="Gardiner D.M."/>
            <person name="Obanor F."/>
            <person name="Kazan K."/>
        </authorList>
    </citation>
    <scope>NUCLEOTIDE SEQUENCE [LARGE SCALE GENOMIC DNA]</scope>
    <source>
        <strain evidence="8 9">CS10214</strain>
    </source>
</reference>
<dbReference type="AlphaFoldDB" id="A0A2K0UQB6"/>
<feature type="transmembrane region" description="Helical" evidence="6">
    <location>
        <begin position="74"/>
        <end position="93"/>
    </location>
</feature>
<evidence type="ECO:0000256" key="4">
    <source>
        <dbReference type="ARBA" id="ARBA00022989"/>
    </source>
</evidence>
<dbReference type="PANTHER" id="PTHR23511:SF4">
    <property type="entry name" value="MAJOR FACILITATOR SUPERFAMILY (MFS) PROFILE DOMAIN-CONTAINING PROTEIN"/>
    <property type="match status" value="1"/>
</dbReference>
<evidence type="ECO:0000256" key="6">
    <source>
        <dbReference type="SAM" id="Phobius"/>
    </source>
</evidence>
<accession>A0A2K0UQB6</accession>